<dbReference type="AlphaFoldDB" id="A0A0F9D2K3"/>
<sequence length="48" mass="5208">SDTVDATKLGIEALKARKAWEDQVPDWKIILLPGETKEKGGGNSSPTR</sequence>
<accession>A0A0F9D2K3</accession>
<comment type="caution">
    <text evidence="1">The sequence shown here is derived from an EMBL/GenBank/DDBJ whole genome shotgun (WGS) entry which is preliminary data.</text>
</comment>
<gene>
    <name evidence="1" type="ORF">LCGC14_2539730</name>
</gene>
<organism evidence="1">
    <name type="scientific">marine sediment metagenome</name>
    <dbReference type="NCBI Taxonomy" id="412755"/>
    <lineage>
        <taxon>unclassified sequences</taxon>
        <taxon>metagenomes</taxon>
        <taxon>ecological metagenomes</taxon>
    </lineage>
</organism>
<name>A0A0F9D2K3_9ZZZZ</name>
<evidence type="ECO:0000313" key="1">
    <source>
        <dbReference type="EMBL" id="KKL12041.1"/>
    </source>
</evidence>
<feature type="non-terminal residue" evidence="1">
    <location>
        <position position="1"/>
    </location>
</feature>
<reference evidence="1" key="1">
    <citation type="journal article" date="2015" name="Nature">
        <title>Complex archaea that bridge the gap between prokaryotes and eukaryotes.</title>
        <authorList>
            <person name="Spang A."/>
            <person name="Saw J.H."/>
            <person name="Jorgensen S.L."/>
            <person name="Zaremba-Niedzwiedzka K."/>
            <person name="Martijn J."/>
            <person name="Lind A.E."/>
            <person name="van Eijk R."/>
            <person name="Schleper C."/>
            <person name="Guy L."/>
            <person name="Ettema T.J."/>
        </authorList>
    </citation>
    <scope>NUCLEOTIDE SEQUENCE</scope>
</reference>
<protein>
    <submittedName>
        <fullName evidence="1">Uncharacterized protein</fullName>
    </submittedName>
</protein>
<proteinExistence type="predicted"/>
<dbReference type="EMBL" id="LAZR01041418">
    <property type="protein sequence ID" value="KKL12041.1"/>
    <property type="molecule type" value="Genomic_DNA"/>
</dbReference>